<dbReference type="GO" id="GO:0016491">
    <property type="term" value="F:oxidoreductase activity"/>
    <property type="evidence" value="ECO:0007669"/>
    <property type="project" value="UniProtKB-KW"/>
</dbReference>
<dbReference type="AlphaFoldDB" id="I3S577"/>
<dbReference type="PANTHER" id="PTHR10209">
    <property type="entry name" value="OXIDOREDUCTASE, 2OG-FE II OXYGENASE FAMILY PROTEIN"/>
    <property type="match status" value="1"/>
</dbReference>
<dbReference type="SUPFAM" id="SSF51197">
    <property type="entry name" value="Clavaminate synthase-like"/>
    <property type="match status" value="1"/>
</dbReference>
<protein>
    <recommendedName>
        <fullName evidence="4">Non-haem dioxygenase N-terminal domain-containing protein</fullName>
    </recommendedName>
</protein>
<sequence length="131" mass="15272">MVEIDQDFIQPPEHRPKLSIIEAENIPVIDLSPILDDSNNVKNPLVIDELVRKIGSACKEWGFFQVINHGAPLESRQRIESVGKKFFGQKMEEKKKVRRDIVNVMGYYETEHTKNVRDWKEVFDFTVKEST</sequence>
<keyword evidence="2" id="KW-0560">Oxidoreductase</keyword>
<evidence type="ECO:0000256" key="2">
    <source>
        <dbReference type="ARBA" id="ARBA00023002"/>
    </source>
</evidence>
<accession>I3S577</accession>
<dbReference type="ExpressionAtlas" id="I3S577">
    <property type="expression patterns" value="differential"/>
</dbReference>
<evidence type="ECO:0000256" key="1">
    <source>
        <dbReference type="ARBA" id="ARBA00022723"/>
    </source>
</evidence>
<reference evidence="5" key="1">
    <citation type="submission" date="2012-05" db="EMBL/GenBank/DDBJ databases">
        <authorList>
            <person name="Krishnakumar V."/>
            <person name="Cheung F."/>
            <person name="Xiao Y."/>
            <person name="Chan A."/>
            <person name="Moskal W.A."/>
            <person name="Town C.D."/>
        </authorList>
    </citation>
    <scope>NUCLEOTIDE SEQUENCE</scope>
</reference>
<evidence type="ECO:0000256" key="3">
    <source>
        <dbReference type="ARBA" id="ARBA00023004"/>
    </source>
</evidence>
<dbReference type="EMBL" id="BT135624">
    <property type="protein sequence ID" value="AFK35419.1"/>
    <property type="molecule type" value="mRNA"/>
</dbReference>
<dbReference type="InterPro" id="IPR027443">
    <property type="entry name" value="IPNS-like_sf"/>
</dbReference>
<name>I3S577_MEDTR</name>
<feature type="domain" description="Non-haem dioxygenase N-terminal" evidence="4">
    <location>
        <begin position="26"/>
        <end position="128"/>
    </location>
</feature>
<keyword evidence="3" id="KW-0408">Iron</keyword>
<evidence type="ECO:0000259" key="4">
    <source>
        <dbReference type="Pfam" id="PF14226"/>
    </source>
</evidence>
<dbReference type="Pfam" id="PF14226">
    <property type="entry name" value="DIOX_N"/>
    <property type="match status" value="1"/>
</dbReference>
<dbReference type="InterPro" id="IPR026992">
    <property type="entry name" value="DIOX_N"/>
</dbReference>
<dbReference type="Gene3D" id="2.60.120.330">
    <property type="entry name" value="B-lactam Antibiotic, Isopenicillin N Synthase, Chain"/>
    <property type="match status" value="1"/>
</dbReference>
<dbReference type="GO" id="GO:0046872">
    <property type="term" value="F:metal ion binding"/>
    <property type="evidence" value="ECO:0007669"/>
    <property type="project" value="UniProtKB-KW"/>
</dbReference>
<dbReference type="PANTHER" id="PTHR10209:SF833">
    <property type="entry name" value="GIBBERELLIN 2-BETA-DIOXYGENASE"/>
    <property type="match status" value="1"/>
</dbReference>
<evidence type="ECO:0000313" key="5">
    <source>
        <dbReference type="EMBL" id="AFK35419.1"/>
    </source>
</evidence>
<organism evidence="5">
    <name type="scientific">Medicago truncatula</name>
    <name type="common">Barrel medic</name>
    <name type="synonym">Medicago tribuloides</name>
    <dbReference type="NCBI Taxonomy" id="3880"/>
    <lineage>
        <taxon>Eukaryota</taxon>
        <taxon>Viridiplantae</taxon>
        <taxon>Streptophyta</taxon>
        <taxon>Embryophyta</taxon>
        <taxon>Tracheophyta</taxon>
        <taxon>Spermatophyta</taxon>
        <taxon>Magnoliopsida</taxon>
        <taxon>eudicotyledons</taxon>
        <taxon>Gunneridae</taxon>
        <taxon>Pentapetalae</taxon>
        <taxon>rosids</taxon>
        <taxon>fabids</taxon>
        <taxon>Fabales</taxon>
        <taxon>Fabaceae</taxon>
        <taxon>Papilionoideae</taxon>
        <taxon>50 kb inversion clade</taxon>
        <taxon>NPAAA clade</taxon>
        <taxon>Hologalegina</taxon>
        <taxon>IRL clade</taxon>
        <taxon>Trifolieae</taxon>
        <taxon>Medicago</taxon>
    </lineage>
</organism>
<proteinExistence type="evidence at transcript level"/>
<keyword evidence="1" id="KW-0479">Metal-binding</keyword>